<reference evidence="3 4" key="1">
    <citation type="submission" date="2018-01" db="EMBL/GenBank/DDBJ databases">
        <title>Draft genome of the type strain Pseudomonas oceani DSM 100277 isolated from the deep water in Okinawa trough, northwestern Pacific Ocean.</title>
        <authorList>
            <person name="Gomila M."/>
            <person name="Mulet M."/>
            <person name="Garcia-Valdes E."/>
            <person name="Lalucat J."/>
        </authorList>
    </citation>
    <scope>NUCLEOTIDE SEQUENCE [LARGE SCALE GENOMIC DNA]</scope>
    <source>
        <strain evidence="3 4">DSM 100277</strain>
    </source>
</reference>
<name>A0A2P4EV56_9GAMM</name>
<sequence>MYNKILLPVDLNHKQSWDKALPTALNLCQTYQASLHIVTVVPDFGMPLVGGFFPREYADQAKKTISDGLKAFVAEHVPKGVKVQRIVADGKAYEAILRVARKLDVDLIVMASHKRKRLEDYLLGTNALRVVQQSKRSVMIIR</sequence>
<comment type="similarity">
    <text evidence="1">Belongs to the universal stress protein A family.</text>
</comment>
<dbReference type="EMBL" id="PPSK01000008">
    <property type="protein sequence ID" value="POB03437.1"/>
    <property type="molecule type" value="Genomic_DNA"/>
</dbReference>
<proteinExistence type="inferred from homology"/>
<dbReference type="InterPro" id="IPR014729">
    <property type="entry name" value="Rossmann-like_a/b/a_fold"/>
</dbReference>
<dbReference type="CDD" id="cd00293">
    <property type="entry name" value="USP-like"/>
    <property type="match status" value="1"/>
</dbReference>
<dbReference type="InterPro" id="IPR006016">
    <property type="entry name" value="UspA"/>
</dbReference>
<dbReference type="Proteomes" id="UP000243451">
    <property type="component" value="Unassembled WGS sequence"/>
</dbReference>
<evidence type="ECO:0000259" key="2">
    <source>
        <dbReference type="Pfam" id="PF00582"/>
    </source>
</evidence>
<evidence type="ECO:0000313" key="4">
    <source>
        <dbReference type="Proteomes" id="UP000243451"/>
    </source>
</evidence>
<dbReference type="Gene3D" id="3.40.50.620">
    <property type="entry name" value="HUPs"/>
    <property type="match status" value="1"/>
</dbReference>
<dbReference type="PRINTS" id="PR01438">
    <property type="entry name" value="UNVRSLSTRESS"/>
</dbReference>
<accession>A0A2P4EV56</accession>
<dbReference type="SUPFAM" id="SSF52402">
    <property type="entry name" value="Adenine nucleotide alpha hydrolases-like"/>
    <property type="match status" value="1"/>
</dbReference>
<organism evidence="3 4">
    <name type="scientific">Halopseudomonas oceani</name>
    <dbReference type="NCBI Taxonomy" id="1708783"/>
    <lineage>
        <taxon>Bacteria</taxon>
        <taxon>Pseudomonadati</taxon>
        <taxon>Pseudomonadota</taxon>
        <taxon>Gammaproteobacteria</taxon>
        <taxon>Pseudomonadales</taxon>
        <taxon>Pseudomonadaceae</taxon>
        <taxon>Halopseudomonas</taxon>
    </lineage>
</organism>
<feature type="domain" description="UspA" evidence="2">
    <location>
        <begin position="1"/>
        <end position="142"/>
    </location>
</feature>
<dbReference type="Pfam" id="PF00582">
    <property type="entry name" value="Usp"/>
    <property type="match status" value="1"/>
</dbReference>
<keyword evidence="4" id="KW-1185">Reference proteome</keyword>
<gene>
    <name evidence="3" type="ORF">C1949_10195</name>
</gene>
<dbReference type="AlphaFoldDB" id="A0A2P4EV56"/>
<protein>
    <submittedName>
        <fullName evidence="3">Universal stress protein UspA</fullName>
    </submittedName>
</protein>
<dbReference type="PANTHER" id="PTHR46268">
    <property type="entry name" value="STRESS RESPONSE PROTEIN NHAX"/>
    <property type="match status" value="1"/>
</dbReference>
<evidence type="ECO:0000313" key="3">
    <source>
        <dbReference type="EMBL" id="POB03437.1"/>
    </source>
</evidence>
<evidence type="ECO:0000256" key="1">
    <source>
        <dbReference type="ARBA" id="ARBA00008791"/>
    </source>
</evidence>
<comment type="caution">
    <text evidence="3">The sequence shown here is derived from an EMBL/GenBank/DDBJ whole genome shotgun (WGS) entry which is preliminary data.</text>
</comment>
<dbReference type="InterPro" id="IPR006015">
    <property type="entry name" value="Universal_stress_UspA"/>
</dbReference>
<dbReference type="OrthoDB" id="9792500at2"/>
<dbReference type="RefSeq" id="WP_104738377.1">
    <property type="nucleotide sequence ID" value="NZ_BMHR01000005.1"/>
</dbReference>
<dbReference type="PANTHER" id="PTHR46268:SF6">
    <property type="entry name" value="UNIVERSAL STRESS PROTEIN UP12"/>
    <property type="match status" value="1"/>
</dbReference>